<dbReference type="Proteomes" id="UP000182444">
    <property type="component" value="Chromosome 1A"/>
</dbReference>
<sequence length="131" mass="14606">MVSEIVLERYLKLSLNVSIAFEREATSSPNVTVVRISWTLILPPYHTSFHNASFDTTLSTLRPCGAFETTAQPFPLCLSRLWHPDTGNDASARFPPSPGRHEVSQGIRSLGHQMAFDRTSVRYTLSSCVSH</sequence>
<dbReference type="EMBL" id="CP017553">
    <property type="protein sequence ID" value="AOW00506.1"/>
    <property type="molecule type" value="Genomic_DNA"/>
</dbReference>
<gene>
    <name evidence="1" type="ORF">YALI1_A11010g</name>
</gene>
<dbReference type="GeneID" id="94582383"/>
<evidence type="ECO:0000313" key="2">
    <source>
        <dbReference type="Proteomes" id="UP000182444"/>
    </source>
</evidence>
<protein>
    <submittedName>
        <fullName evidence="1">Uncharacterized protein</fullName>
    </submittedName>
</protein>
<evidence type="ECO:0000313" key="1">
    <source>
        <dbReference type="EMBL" id="AOW00506.1"/>
    </source>
</evidence>
<dbReference type="VEuPathDB" id="FungiDB:YALI1_A11010g"/>
<dbReference type="AlphaFoldDB" id="A0A1D8N4E4"/>
<dbReference type="RefSeq" id="XP_068137825.1">
    <property type="nucleotide sequence ID" value="XM_068281724.1"/>
</dbReference>
<reference evidence="1 2" key="1">
    <citation type="journal article" date="2016" name="PLoS ONE">
        <title>Sequence Assembly of Yarrowia lipolytica Strain W29/CLIB89 Shows Transposable Element Diversity.</title>
        <authorList>
            <person name="Magnan C."/>
            <person name="Yu J."/>
            <person name="Chang I."/>
            <person name="Jahn E."/>
            <person name="Kanomata Y."/>
            <person name="Wu J."/>
            <person name="Zeller M."/>
            <person name="Oakes M."/>
            <person name="Baldi P."/>
            <person name="Sandmeyer S."/>
        </authorList>
    </citation>
    <scope>NUCLEOTIDE SEQUENCE [LARGE SCALE GENOMIC DNA]</scope>
    <source>
        <strain evidence="2">CLIB89(W29)</strain>
    </source>
</reference>
<organism evidence="1 2">
    <name type="scientific">Yarrowia lipolytica</name>
    <name type="common">Candida lipolytica</name>
    <dbReference type="NCBI Taxonomy" id="4952"/>
    <lineage>
        <taxon>Eukaryota</taxon>
        <taxon>Fungi</taxon>
        <taxon>Dikarya</taxon>
        <taxon>Ascomycota</taxon>
        <taxon>Saccharomycotina</taxon>
        <taxon>Dipodascomycetes</taxon>
        <taxon>Dipodascales</taxon>
        <taxon>Dipodascales incertae sedis</taxon>
        <taxon>Yarrowia</taxon>
    </lineage>
</organism>
<name>A0A1D8N4E4_YARLL</name>
<proteinExistence type="predicted"/>
<accession>A0A1D8N4E4</accession>